<feature type="region of interest" description="Disordered" evidence="1">
    <location>
        <begin position="686"/>
        <end position="728"/>
    </location>
</feature>
<dbReference type="Proteomes" id="UP001497600">
    <property type="component" value="Chromosome H"/>
</dbReference>
<dbReference type="PANTHER" id="PTHR10151">
    <property type="entry name" value="ECTONUCLEOTIDE PYROPHOSPHATASE/PHOSPHODIESTERASE"/>
    <property type="match status" value="1"/>
</dbReference>
<dbReference type="PANTHER" id="PTHR10151:SF120">
    <property type="entry name" value="BIS(5'-ADENOSYL)-TRIPHOSPHATASE"/>
    <property type="match status" value="1"/>
</dbReference>
<sequence>MSVHYSKIHDVDVPVTDLDDREDDYNTDLRQPFDPLEGLDYEETLPVEQEQQEQGPGFFGYIKQAFTPTPEPTGLDWWKTKLRPAEERIRGAFGMEERESETPPTGVQWWASKVRNAGRSLRSTESYEMQDLGSESSDNTINDRILGQESGPLRNKKTITSLLILATMAMTLLFLFFNENPFAFQDGSQSPILKTILSNSTHDFHPTTIVISLDGFHPHYINPKLTPSLHNMMLHEFGAPYMTPSFPSSTFPNHWTLVTGLYPSEHGIVGNTFYDPVLDKQFVNTNPKVGGLDPDFWTGGEPIWATAKRQGVNSAIHMWPGSEVPGVGIGNGPLHVDRYNGSEKLSSKVGRVMTWLDTPKISERPELILTYVPTIDSFGHKYGIAGKELEEALTYVDDFVDLLQHELKNRNLQDIANVIIVSDHGMAPTDNERLLYLDDILDLNKIEHIDGWPLFGLRPYEKYSVDEIMKELKVNLETEKHKDHFTIYKVEDLPSEWNFGGSLDEHKFNYRLAPLWIVPQVGYSVTTHKQMKDNGYEYKPKGVHGYNNTELLMRAVFLGQGPYFDQQLMESKRIKPFANTEVYNLICDSLGLLPAPNNGTFVTDRTTQDNSFTKLLSSSNSLPQGWMDLLEYPNVPFKVDHVVNDATYDLLWKKPQRKKPQTVEVSTNTDPLASLDKQSTLASISQHIPKPTDWTNQPAPTTSTESSPEVVDSPESGDDDKHSGQFGWLGKIGESLEDLTDDIGDFVGDVAGQIGDAIGSIFDGNQ</sequence>
<feature type="region of interest" description="Disordered" evidence="1">
    <location>
        <begin position="125"/>
        <end position="146"/>
    </location>
</feature>
<dbReference type="Gene3D" id="3.40.720.10">
    <property type="entry name" value="Alkaline Phosphatase, subunit A"/>
    <property type="match status" value="1"/>
</dbReference>
<gene>
    <name evidence="3" type="primary">NPP1</name>
    <name evidence="3" type="ORF">CAAN4_H00606</name>
</gene>
<name>A0ABP0EKN1_9ASCO</name>
<evidence type="ECO:0000313" key="3">
    <source>
        <dbReference type="EMBL" id="CAK7920274.1"/>
    </source>
</evidence>
<organism evidence="3 4">
    <name type="scientific">[Candida] anglica</name>
    <dbReference type="NCBI Taxonomy" id="148631"/>
    <lineage>
        <taxon>Eukaryota</taxon>
        <taxon>Fungi</taxon>
        <taxon>Dikarya</taxon>
        <taxon>Ascomycota</taxon>
        <taxon>Saccharomycotina</taxon>
        <taxon>Pichiomycetes</taxon>
        <taxon>Debaryomycetaceae</taxon>
        <taxon>Kurtzmaniella</taxon>
    </lineage>
</organism>
<evidence type="ECO:0000313" key="4">
    <source>
        <dbReference type="Proteomes" id="UP001497600"/>
    </source>
</evidence>
<dbReference type="Gene3D" id="3.30.1360.180">
    <property type="match status" value="1"/>
</dbReference>
<keyword evidence="2" id="KW-0812">Transmembrane</keyword>
<feature type="compositionally biased region" description="Polar residues" evidence="1">
    <location>
        <begin position="125"/>
        <end position="142"/>
    </location>
</feature>
<keyword evidence="4" id="KW-1185">Reference proteome</keyword>
<proteinExistence type="predicted"/>
<dbReference type="Pfam" id="PF01663">
    <property type="entry name" value="Phosphodiest"/>
    <property type="match status" value="1"/>
</dbReference>
<feature type="compositionally biased region" description="Low complexity" evidence="1">
    <location>
        <begin position="700"/>
        <end position="714"/>
    </location>
</feature>
<evidence type="ECO:0000256" key="1">
    <source>
        <dbReference type="SAM" id="MobiDB-lite"/>
    </source>
</evidence>
<dbReference type="SUPFAM" id="SSF53649">
    <property type="entry name" value="Alkaline phosphatase-like"/>
    <property type="match status" value="1"/>
</dbReference>
<dbReference type="EMBL" id="OZ004260">
    <property type="protein sequence ID" value="CAK7920274.1"/>
    <property type="molecule type" value="Genomic_DNA"/>
</dbReference>
<dbReference type="InterPro" id="IPR002591">
    <property type="entry name" value="Phosphodiest/P_Trfase"/>
</dbReference>
<feature type="transmembrane region" description="Helical" evidence="2">
    <location>
        <begin position="159"/>
        <end position="177"/>
    </location>
</feature>
<evidence type="ECO:0000256" key="2">
    <source>
        <dbReference type="SAM" id="Phobius"/>
    </source>
</evidence>
<dbReference type="CDD" id="cd16018">
    <property type="entry name" value="Enpp"/>
    <property type="match status" value="1"/>
</dbReference>
<protein>
    <submittedName>
        <fullName evidence="3">Ectonucleotide pyrophosphatase/phosphodiesterase 1</fullName>
    </submittedName>
</protein>
<reference evidence="3 4" key="1">
    <citation type="submission" date="2024-01" db="EMBL/GenBank/DDBJ databases">
        <authorList>
            <consortium name="Genoscope - CEA"/>
            <person name="William W."/>
        </authorList>
    </citation>
    <scope>NUCLEOTIDE SEQUENCE [LARGE SCALE GENOMIC DNA]</scope>
    <source>
        <strain evidence="3 4">29B2s-10</strain>
    </source>
</reference>
<dbReference type="InterPro" id="IPR017850">
    <property type="entry name" value="Alkaline_phosphatase_core_sf"/>
</dbReference>
<accession>A0ABP0EKN1</accession>
<keyword evidence="2" id="KW-0472">Membrane</keyword>
<keyword evidence="2" id="KW-1133">Transmembrane helix</keyword>